<comment type="caution">
    <text evidence="2">The sequence shown here is derived from an EMBL/GenBank/DDBJ whole genome shotgun (WGS) entry which is preliminary data.</text>
</comment>
<reference evidence="2" key="2">
    <citation type="submission" date="2021-04" db="EMBL/GenBank/DDBJ databases">
        <authorList>
            <person name="Gilroy R."/>
        </authorList>
    </citation>
    <scope>NUCLEOTIDE SEQUENCE</scope>
    <source>
        <strain evidence="2">CHK188-5543</strain>
    </source>
</reference>
<protein>
    <submittedName>
        <fullName evidence="2">Uncharacterized protein</fullName>
    </submittedName>
</protein>
<dbReference type="AlphaFoldDB" id="A0A9D1WRK3"/>
<reference evidence="2" key="1">
    <citation type="journal article" date="2021" name="PeerJ">
        <title>Extensive microbial diversity within the chicken gut microbiome revealed by metagenomics and culture.</title>
        <authorList>
            <person name="Gilroy R."/>
            <person name="Ravi A."/>
            <person name="Getino M."/>
            <person name="Pursley I."/>
            <person name="Horton D.L."/>
            <person name="Alikhan N.F."/>
            <person name="Baker D."/>
            <person name="Gharbi K."/>
            <person name="Hall N."/>
            <person name="Watson M."/>
            <person name="Adriaenssens E.M."/>
            <person name="Foster-Nyarko E."/>
            <person name="Jarju S."/>
            <person name="Secka A."/>
            <person name="Antonio M."/>
            <person name="Oren A."/>
            <person name="Chaudhuri R.R."/>
            <person name="La Ragione R."/>
            <person name="Hildebrand F."/>
            <person name="Pallen M.J."/>
        </authorList>
    </citation>
    <scope>NUCLEOTIDE SEQUENCE</scope>
    <source>
        <strain evidence="2">CHK188-5543</strain>
    </source>
</reference>
<name>A0A9D1WRK3_9FIRM</name>
<feature type="region of interest" description="Disordered" evidence="1">
    <location>
        <begin position="1"/>
        <end position="21"/>
    </location>
</feature>
<gene>
    <name evidence="2" type="ORF">H9736_05895</name>
</gene>
<proteinExistence type="predicted"/>
<accession>A0A9D1WRK3</accession>
<organism evidence="2 3">
    <name type="scientific">Candidatus Anaerotruncus excrementipullorum</name>
    <dbReference type="NCBI Taxonomy" id="2838465"/>
    <lineage>
        <taxon>Bacteria</taxon>
        <taxon>Bacillati</taxon>
        <taxon>Bacillota</taxon>
        <taxon>Clostridia</taxon>
        <taxon>Eubacteriales</taxon>
        <taxon>Oscillospiraceae</taxon>
        <taxon>Anaerotruncus</taxon>
    </lineage>
</organism>
<evidence type="ECO:0000313" key="3">
    <source>
        <dbReference type="Proteomes" id="UP000886800"/>
    </source>
</evidence>
<dbReference type="Proteomes" id="UP000886800">
    <property type="component" value="Unassembled WGS sequence"/>
</dbReference>
<feature type="region of interest" description="Disordered" evidence="1">
    <location>
        <begin position="33"/>
        <end position="69"/>
    </location>
</feature>
<sequence length="69" mass="7501">MRTHKKSPDAPLPLQQTRQAGRMPVASLHETTGMIPAAPGRSGAQPLTRLPRQIPLPDGSLEATQRRPQ</sequence>
<dbReference type="EMBL" id="DXES01000126">
    <property type="protein sequence ID" value="HIX65766.1"/>
    <property type="molecule type" value="Genomic_DNA"/>
</dbReference>
<evidence type="ECO:0000256" key="1">
    <source>
        <dbReference type="SAM" id="MobiDB-lite"/>
    </source>
</evidence>
<evidence type="ECO:0000313" key="2">
    <source>
        <dbReference type="EMBL" id="HIX65766.1"/>
    </source>
</evidence>